<keyword evidence="2" id="KW-0853">WD repeat</keyword>
<feature type="compositionally biased region" description="Basic and acidic residues" evidence="3">
    <location>
        <begin position="754"/>
        <end position="781"/>
    </location>
</feature>
<dbReference type="CDD" id="cd07572">
    <property type="entry name" value="nit"/>
    <property type="match status" value="1"/>
</dbReference>
<feature type="compositionally biased region" description="Basic and acidic residues" evidence="3">
    <location>
        <begin position="736"/>
        <end position="746"/>
    </location>
</feature>
<dbReference type="SMART" id="SM00320">
    <property type="entry name" value="WD40"/>
    <property type="match status" value="5"/>
</dbReference>
<dbReference type="InterPro" id="IPR015943">
    <property type="entry name" value="WD40/YVTN_repeat-like_dom_sf"/>
</dbReference>
<dbReference type="PANTHER" id="PTHR23088:SF27">
    <property type="entry name" value="DEAMINATED GLUTATHIONE AMIDASE"/>
    <property type="match status" value="1"/>
</dbReference>
<proteinExistence type="predicted"/>
<feature type="region of interest" description="Disordered" evidence="3">
    <location>
        <begin position="285"/>
        <end position="383"/>
    </location>
</feature>
<dbReference type="InterPro" id="IPR045254">
    <property type="entry name" value="Nit1/2_C-N_Hydrolase"/>
</dbReference>
<evidence type="ECO:0000256" key="2">
    <source>
        <dbReference type="PROSITE-ProRule" id="PRU00221"/>
    </source>
</evidence>
<dbReference type="VEuPathDB" id="FungiDB:LCOR_07856.1"/>
<reference evidence="5" key="1">
    <citation type="submission" date="2013-08" db="EMBL/GenBank/DDBJ databases">
        <title>Gene expansion shapes genome architecture in the human pathogen Lichtheimia corymbifera: an evolutionary genomics analysis in the ancient terrestrial Mucorales (Mucoromycotina).</title>
        <authorList>
            <person name="Schwartze V.U."/>
            <person name="Winter S."/>
            <person name="Shelest E."/>
            <person name="Marcet-Houben M."/>
            <person name="Horn F."/>
            <person name="Wehner S."/>
            <person name="Hoffmann K."/>
            <person name="Riege K."/>
            <person name="Sammeth M."/>
            <person name="Nowrousian M."/>
            <person name="Valiante V."/>
            <person name="Linde J."/>
            <person name="Jacobsen I.D."/>
            <person name="Marz M."/>
            <person name="Brakhage A.A."/>
            <person name="Gabaldon T."/>
            <person name="Bocker S."/>
            <person name="Voigt K."/>
        </authorList>
    </citation>
    <scope>NUCLEOTIDE SEQUENCE [LARGE SCALE GENOMIC DNA]</scope>
    <source>
        <strain evidence="5">FSU 9682</strain>
    </source>
</reference>
<dbReference type="SUPFAM" id="SSF56317">
    <property type="entry name" value="Carbon-nitrogen hydrolase"/>
    <property type="match status" value="1"/>
</dbReference>
<evidence type="ECO:0000256" key="3">
    <source>
        <dbReference type="SAM" id="MobiDB-lite"/>
    </source>
</evidence>
<feature type="compositionally biased region" description="Acidic residues" evidence="3">
    <location>
        <begin position="347"/>
        <end position="365"/>
    </location>
</feature>
<dbReference type="GO" id="GO:0016811">
    <property type="term" value="F:hydrolase activity, acting on carbon-nitrogen (but not peptide) bonds, in linear amides"/>
    <property type="evidence" value="ECO:0007669"/>
    <property type="project" value="InterPro"/>
</dbReference>
<gene>
    <name evidence="5" type="ORF">LCOR_07856.1</name>
</gene>
<dbReference type="PANTHER" id="PTHR23088">
    <property type="entry name" value="NITRILASE-RELATED"/>
    <property type="match status" value="1"/>
</dbReference>
<dbReference type="PROSITE" id="PS50263">
    <property type="entry name" value="CN_HYDROLASE"/>
    <property type="match status" value="1"/>
</dbReference>
<dbReference type="InterPro" id="IPR036526">
    <property type="entry name" value="C-N_Hydrolase_sf"/>
</dbReference>
<dbReference type="SUPFAM" id="SSF50978">
    <property type="entry name" value="WD40 repeat-like"/>
    <property type="match status" value="1"/>
</dbReference>
<dbReference type="Pfam" id="PF00795">
    <property type="entry name" value="CN_hydrolase"/>
    <property type="match status" value="1"/>
</dbReference>
<accession>A0A068S3A3</accession>
<feature type="compositionally biased region" description="Basic residues" evidence="3">
    <location>
        <begin position="331"/>
        <end position="340"/>
    </location>
</feature>
<dbReference type="InterPro" id="IPR001680">
    <property type="entry name" value="WD40_rpt"/>
</dbReference>
<dbReference type="Proteomes" id="UP000027586">
    <property type="component" value="Unassembled WGS sequence"/>
</dbReference>
<dbReference type="OrthoDB" id="5588835at2759"/>
<dbReference type="STRING" id="1263082.A0A068S3A3"/>
<name>A0A068S3A3_9FUNG</name>
<dbReference type="AlphaFoldDB" id="A0A068S3A3"/>
<feature type="compositionally biased region" description="Low complexity" evidence="3">
    <location>
        <begin position="366"/>
        <end position="380"/>
    </location>
</feature>
<keyword evidence="1" id="KW-0378">Hydrolase</keyword>
<evidence type="ECO:0000313" key="5">
    <source>
        <dbReference type="EMBL" id="CDH56853.1"/>
    </source>
</evidence>
<dbReference type="PROSITE" id="PS50082">
    <property type="entry name" value="WD_REPEATS_2"/>
    <property type="match status" value="1"/>
</dbReference>
<dbReference type="EMBL" id="CBTN010000041">
    <property type="protein sequence ID" value="CDH56853.1"/>
    <property type="molecule type" value="Genomic_DNA"/>
</dbReference>
<dbReference type="InterPro" id="IPR003010">
    <property type="entry name" value="C-N_Hydrolase"/>
</dbReference>
<dbReference type="InterPro" id="IPR036322">
    <property type="entry name" value="WD40_repeat_dom_sf"/>
</dbReference>
<feature type="domain" description="CN hydrolase" evidence="4">
    <location>
        <begin position="4"/>
        <end position="254"/>
    </location>
</feature>
<dbReference type="Gene3D" id="2.130.10.10">
    <property type="entry name" value="YVTN repeat-like/Quinoprotein amine dehydrogenase"/>
    <property type="match status" value="3"/>
</dbReference>
<comment type="caution">
    <text evidence="5">The sequence shown here is derived from an EMBL/GenBank/DDBJ whole genome shotgun (WGS) entry which is preliminary data.</text>
</comment>
<feature type="region of interest" description="Disordered" evidence="3">
    <location>
        <begin position="725"/>
        <end position="783"/>
    </location>
</feature>
<dbReference type="Gene3D" id="3.60.110.10">
    <property type="entry name" value="Carbon-nitrogen hydrolase"/>
    <property type="match status" value="1"/>
</dbReference>
<evidence type="ECO:0000259" key="4">
    <source>
        <dbReference type="PROSITE" id="PS50263"/>
    </source>
</evidence>
<evidence type="ECO:0000313" key="6">
    <source>
        <dbReference type="Proteomes" id="UP000027586"/>
    </source>
</evidence>
<feature type="repeat" description="WD" evidence="2">
    <location>
        <begin position="503"/>
        <end position="544"/>
    </location>
</feature>
<dbReference type="Pfam" id="PF00400">
    <property type="entry name" value="WD40"/>
    <property type="match status" value="2"/>
</dbReference>
<keyword evidence="6" id="KW-1185">Reference proteome</keyword>
<protein>
    <submittedName>
        <fullName evidence="5">Putitive</fullName>
    </submittedName>
</protein>
<evidence type="ECO:0000256" key="1">
    <source>
        <dbReference type="ARBA" id="ARBA00022801"/>
    </source>
</evidence>
<organism evidence="5 6">
    <name type="scientific">Lichtheimia corymbifera JMRC:FSU:9682</name>
    <dbReference type="NCBI Taxonomy" id="1263082"/>
    <lineage>
        <taxon>Eukaryota</taxon>
        <taxon>Fungi</taxon>
        <taxon>Fungi incertae sedis</taxon>
        <taxon>Mucoromycota</taxon>
        <taxon>Mucoromycotina</taxon>
        <taxon>Mucoromycetes</taxon>
        <taxon>Mucorales</taxon>
        <taxon>Lichtheimiaceae</taxon>
        <taxon>Lichtheimia</taxon>
    </lineage>
</organism>
<sequence length="914" mass="102644">MSSPLAAVAQFCATATINRNKHACCELITRAASHGAKMVFLPEASDFIAASTPEALSLTTSIEDSEFVQGVQQSARTERMWVSVGVHEKSLSSTRIYNTHLIIDDRGSIVSTYRKMHLFNVDIKGGPRLLESESTQQGDAIVDPVTTPLGRVGPQICYDLRFAELSIAQRRRGADILTFPSAFTVKTGMAHWEPLLRARAIETQTYVIAAAQVGQHNEKRVSYGNAMIVDPWGTILARCADTTSPALAMAPIDLDHLNKLRIEMPVMDHRRTDITMSDENEMIIVDDESPPPLDDLALDELPPPLSSSLSPSTPVPIQSSRSKIAELVSKMTRKHRKSKRRPGDGMSELEEDDDGDEDESDEELDTSSSNSSSDGNMTDDVNSIDTDDLLEEADELPPLRNKKVIVSTRRVVAMLNKTREKKLRALKQAKTKAKKRDNELLTALLLRPPPRRTRIQDYQYDPAAVQELANQYPDSYWQFHADREFPMVDVINEKYPVKALNQNLGDHGPVTAMTLSPDGVILATFSSTGAIQLWDIADNFKLLRRIRDHGETQIEEFYCGKFSNDQELIVAGGKLKNRSVWSSQDDDNHILPCPIKIFSVETGNRVGQLDGHAEEVLCIKAVSFKGKNYYLSTSQDGYIIKWQMDQDWITLVDSISMDDGLTCMAFTVSFVPNTGNKLFMAACDAHLRLYDFEEALLLQTFEDIYSSYCDCGKFVRWLDESDMEQDATSAEQANDDTSKSDHPKIEDTDEQQNDNDRQENKENGDLIKKESLPEEQKETPKQQHAWFISRGAEICDVGEGLSSIPNVCTLHKLLFPSEKGGRFQLERVKRYGHEDYHANSWLVKITTNGRYLLAPTIYGQLFVFNMLTGQVTAVIKEHEDLEVRDVIFHPYRPLVFSSGDDGYVKVYTFEEGVT</sequence>